<dbReference type="InterPro" id="IPR043519">
    <property type="entry name" value="NT_sf"/>
</dbReference>
<name>A0A6J5NSJ7_9CAUD</name>
<dbReference type="EMBL" id="LR796697">
    <property type="protein sequence ID" value="CAB4160058.1"/>
    <property type="molecule type" value="Genomic_DNA"/>
</dbReference>
<dbReference type="SUPFAM" id="SSF81301">
    <property type="entry name" value="Nucleotidyltransferase"/>
    <property type="match status" value="1"/>
</dbReference>
<sequence length="350" mass="40463">MINEYETQSTLNPKLWDETSLKPNLRVKFTRIAKHFFDFLDIDVPIMDIILIGSNANYNWTEHSDIDLHVVIDYQAVNKNLHLVKNYMLAKKSIWNTNYPLTYQGMAIELYAQDANEELHSSVGEYSILQGKWIKQPSSKTVTVDDDVIDQKARPIEFQIDALQESDPKLEIKIQNILLHLRRMRQTGLDAEGEYSIENLAYKKLRNTGYLERLKLMLTKSTMASLEVDSPLQEGKMGSCIESLAHHITKKRVMTETDWQRVMQETDAVEDAMGQWKHPGRCTMIPSNQITMQRVAYPVLGIDDTGHSKIMHPEQEYTYPGTRVFEIPMNGQQKTLLMQLRNAITDWNSL</sequence>
<gene>
    <name evidence="1" type="ORF">UFOVP723_50</name>
</gene>
<proteinExistence type="predicted"/>
<reference evidence="1" key="1">
    <citation type="submission" date="2020-04" db="EMBL/GenBank/DDBJ databases">
        <authorList>
            <person name="Chiriac C."/>
            <person name="Salcher M."/>
            <person name="Ghai R."/>
            <person name="Kavagutti S V."/>
        </authorList>
    </citation>
    <scope>NUCLEOTIDE SEQUENCE</scope>
</reference>
<organism evidence="1">
    <name type="scientific">uncultured Caudovirales phage</name>
    <dbReference type="NCBI Taxonomy" id="2100421"/>
    <lineage>
        <taxon>Viruses</taxon>
        <taxon>Duplodnaviria</taxon>
        <taxon>Heunggongvirae</taxon>
        <taxon>Uroviricota</taxon>
        <taxon>Caudoviricetes</taxon>
        <taxon>Peduoviridae</taxon>
        <taxon>Maltschvirus</taxon>
        <taxon>Maltschvirus maltsch</taxon>
    </lineage>
</organism>
<evidence type="ECO:0000313" key="1">
    <source>
        <dbReference type="EMBL" id="CAB4160058.1"/>
    </source>
</evidence>
<protein>
    <submittedName>
        <fullName evidence="1">Uncharacterized protein</fullName>
    </submittedName>
</protein>
<accession>A0A6J5NSJ7</accession>